<dbReference type="SUPFAM" id="SSF47413">
    <property type="entry name" value="lambda repressor-like DNA-binding domains"/>
    <property type="match status" value="1"/>
</dbReference>
<dbReference type="EMBL" id="FMTM01000002">
    <property type="protein sequence ID" value="SCW47115.1"/>
    <property type="molecule type" value="Genomic_DNA"/>
</dbReference>
<dbReference type="InterPro" id="IPR028082">
    <property type="entry name" value="Peripla_BP_I"/>
</dbReference>
<dbReference type="Proteomes" id="UP000199542">
    <property type="component" value="Unassembled WGS sequence"/>
</dbReference>
<accession>A0A1G4QRN1</accession>
<sequence length="342" mass="37500">MRQVAKDKTRIVTLLDVAAKAGVSSMTVSKVMRGVGNISKETQQRVRCAADELGYLPNNLAGSLSSRKSRMVAVIIPSISDIVFSEVLSGVNAILRPNGLHTFIGESHFDPGIEADLVREMLSFRPAGLLLNGGMARSTACDKLLERRTCPAIQLWDCDNEDLDFSAGPSHMEAGQLVAAHFLERRLRRVAYVGAELEKDLCARWRYLALRSSLASANIDVISMVCENRPRQAETGRALTQELIRDHPEIQAIHFLNDAMALGGLSYLHEAGIPVPEQMSVVGFNGTSIPNTVRTRLTTVDIPRAEIGKTAAQALLNILANVHVNRSWRAEIQLIQGNTTRR</sequence>
<keyword evidence="2" id="KW-0238">DNA-binding</keyword>
<dbReference type="InterPro" id="IPR046335">
    <property type="entry name" value="LacI/GalR-like_sensor"/>
</dbReference>
<dbReference type="Pfam" id="PF00356">
    <property type="entry name" value="LacI"/>
    <property type="match status" value="1"/>
</dbReference>
<dbReference type="Gene3D" id="1.10.260.40">
    <property type="entry name" value="lambda repressor-like DNA-binding domains"/>
    <property type="match status" value="1"/>
</dbReference>
<evidence type="ECO:0000256" key="3">
    <source>
        <dbReference type="ARBA" id="ARBA00023163"/>
    </source>
</evidence>
<dbReference type="PANTHER" id="PTHR30146">
    <property type="entry name" value="LACI-RELATED TRANSCRIPTIONAL REPRESSOR"/>
    <property type="match status" value="1"/>
</dbReference>
<reference evidence="5 6" key="1">
    <citation type="submission" date="2016-10" db="EMBL/GenBank/DDBJ databases">
        <authorList>
            <person name="de Groot N.N."/>
        </authorList>
    </citation>
    <scope>NUCLEOTIDE SEQUENCE [LARGE SCALE GENOMIC DNA]</scope>
    <source>
        <strain evidence="5 6">CGMCC 1.3401</strain>
    </source>
</reference>
<evidence type="ECO:0000256" key="2">
    <source>
        <dbReference type="ARBA" id="ARBA00023125"/>
    </source>
</evidence>
<dbReference type="AlphaFoldDB" id="A0A1G4QRN1"/>
<dbReference type="SMART" id="SM00354">
    <property type="entry name" value="HTH_LACI"/>
    <property type="match status" value="1"/>
</dbReference>
<keyword evidence="3" id="KW-0804">Transcription</keyword>
<evidence type="ECO:0000259" key="4">
    <source>
        <dbReference type="PROSITE" id="PS50932"/>
    </source>
</evidence>
<evidence type="ECO:0000313" key="5">
    <source>
        <dbReference type="EMBL" id="SCW47115.1"/>
    </source>
</evidence>
<dbReference type="Gene3D" id="3.40.50.2300">
    <property type="match status" value="2"/>
</dbReference>
<dbReference type="CDD" id="cd01392">
    <property type="entry name" value="HTH_LacI"/>
    <property type="match status" value="1"/>
</dbReference>
<dbReference type="InterPro" id="IPR000843">
    <property type="entry name" value="HTH_LacI"/>
</dbReference>
<organism evidence="5 6">
    <name type="scientific">Rhizobium mongolense subsp. loessense</name>
    <dbReference type="NCBI Taxonomy" id="158890"/>
    <lineage>
        <taxon>Bacteria</taxon>
        <taxon>Pseudomonadati</taxon>
        <taxon>Pseudomonadota</taxon>
        <taxon>Alphaproteobacteria</taxon>
        <taxon>Hyphomicrobiales</taxon>
        <taxon>Rhizobiaceae</taxon>
        <taxon>Rhizobium/Agrobacterium group</taxon>
        <taxon>Rhizobium</taxon>
    </lineage>
</organism>
<keyword evidence="1" id="KW-0805">Transcription regulation</keyword>
<dbReference type="PROSITE" id="PS50932">
    <property type="entry name" value="HTH_LACI_2"/>
    <property type="match status" value="1"/>
</dbReference>
<dbReference type="GO" id="GO:0003700">
    <property type="term" value="F:DNA-binding transcription factor activity"/>
    <property type="evidence" value="ECO:0007669"/>
    <property type="project" value="TreeGrafter"/>
</dbReference>
<proteinExistence type="predicted"/>
<evidence type="ECO:0000256" key="1">
    <source>
        <dbReference type="ARBA" id="ARBA00023015"/>
    </source>
</evidence>
<gene>
    <name evidence="5" type="ORF">SAMN02927900_01754</name>
</gene>
<evidence type="ECO:0000313" key="6">
    <source>
        <dbReference type="Proteomes" id="UP000199542"/>
    </source>
</evidence>
<dbReference type="GO" id="GO:0000976">
    <property type="term" value="F:transcription cis-regulatory region binding"/>
    <property type="evidence" value="ECO:0007669"/>
    <property type="project" value="TreeGrafter"/>
</dbReference>
<feature type="domain" description="HTH lacI-type" evidence="4">
    <location>
        <begin position="12"/>
        <end position="66"/>
    </location>
</feature>
<dbReference type="Pfam" id="PF13377">
    <property type="entry name" value="Peripla_BP_3"/>
    <property type="match status" value="1"/>
</dbReference>
<dbReference type="SUPFAM" id="SSF53822">
    <property type="entry name" value="Periplasmic binding protein-like I"/>
    <property type="match status" value="1"/>
</dbReference>
<protein>
    <submittedName>
        <fullName evidence="5">Transcriptional regulator, LacI family</fullName>
    </submittedName>
</protein>
<name>A0A1G4QRN1_9HYPH</name>
<dbReference type="PANTHER" id="PTHR30146:SF33">
    <property type="entry name" value="TRANSCRIPTIONAL REGULATOR"/>
    <property type="match status" value="1"/>
</dbReference>
<dbReference type="PROSITE" id="PS00356">
    <property type="entry name" value="HTH_LACI_1"/>
    <property type="match status" value="1"/>
</dbReference>
<dbReference type="InterPro" id="IPR010982">
    <property type="entry name" value="Lambda_DNA-bd_dom_sf"/>
</dbReference>
<dbReference type="CDD" id="cd01575">
    <property type="entry name" value="PBP1_GntR"/>
    <property type="match status" value="1"/>
</dbReference>